<organism evidence="6 7">
    <name type="scientific">Saxophila tyrrhenica</name>
    <dbReference type="NCBI Taxonomy" id="1690608"/>
    <lineage>
        <taxon>Eukaryota</taxon>
        <taxon>Fungi</taxon>
        <taxon>Dikarya</taxon>
        <taxon>Ascomycota</taxon>
        <taxon>Pezizomycotina</taxon>
        <taxon>Dothideomycetes</taxon>
        <taxon>Dothideomycetidae</taxon>
        <taxon>Mycosphaerellales</taxon>
        <taxon>Extremaceae</taxon>
        <taxon>Saxophila</taxon>
    </lineage>
</organism>
<keyword evidence="1 3" id="KW-0378">Hydrolase</keyword>
<dbReference type="InterPro" id="IPR050300">
    <property type="entry name" value="GDXG_lipolytic_enzyme"/>
</dbReference>
<feature type="active site" description="Nucleophile" evidence="3">
    <location>
        <position position="138"/>
    </location>
</feature>
<gene>
    <name evidence="6" type="ORF">LTR77_009649</name>
</gene>
<evidence type="ECO:0000313" key="6">
    <source>
        <dbReference type="EMBL" id="KAK5164984.1"/>
    </source>
</evidence>
<reference evidence="6 7" key="1">
    <citation type="submission" date="2023-08" db="EMBL/GenBank/DDBJ databases">
        <title>Black Yeasts Isolated from many extreme environments.</title>
        <authorList>
            <person name="Coleine C."/>
            <person name="Stajich J.E."/>
            <person name="Selbmann L."/>
        </authorList>
    </citation>
    <scope>NUCLEOTIDE SEQUENCE [LARGE SCALE GENOMIC DNA]</scope>
    <source>
        <strain evidence="6 7">CCFEE 5935</strain>
    </source>
</reference>
<dbReference type="Proteomes" id="UP001337655">
    <property type="component" value="Unassembled WGS sequence"/>
</dbReference>
<comment type="caution">
    <text evidence="6">The sequence shown here is derived from an EMBL/GenBank/DDBJ whole genome shotgun (WGS) entry which is preliminary data.</text>
</comment>
<dbReference type="PANTHER" id="PTHR48081">
    <property type="entry name" value="AB HYDROLASE SUPERFAMILY PROTEIN C4A8.06C"/>
    <property type="match status" value="1"/>
</dbReference>
<dbReference type="SUPFAM" id="SSF53474">
    <property type="entry name" value="alpha/beta-Hydrolases"/>
    <property type="match status" value="1"/>
</dbReference>
<proteinExistence type="inferred from homology"/>
<comment type="function">
    <text evidence="3">Catalyzes the hydrolysis of N-formyl-L-kynurenine to L-kynurenine, the second step in the kynurenine pathway of tryptophan degradation. Kynurenine may be further oxidized to nicotinic acid, NAD(H) and NADP(H). Required for elimination of toxic metabolites.</text>
</comment>
<feature type="active site" evidence="3">
    <location>
        <position position="273"/>
    </location>
</feature>
<evidence type="ECO:0000256" key="4">
    <source>
        <dbReference type="SAM" id="MobiDB-lite"/>
    </source>
</evidence>
<dbReference type="Gene3D" id="3.40.50.1820">
    <property type="entry name" value="alpha/beta hydrolase"/>
    <property type="match status" value="1"/>
</dbReference>
<comment type="subunit">
    <text evidence="3">Homodimer.</text>
</comment>
<comment type="catalytic activity">
    <reaction evidence="3">
        <text>N-formyl-L-kynurenine + H2O = L-kynurenine + formate + H(+)</text>
        <dbReference type="Rhea" id="RHEA:13009"/>
        <dbReference type="ChEBI" id="CHEBI:15377"/>
        <dbReference type="ChEBI" id="CHEBI:15378"/>
        <dbReference type="ChEBI" id="CHEBI:15740"/>
        <dbReference type="ChEBI" id="CHEBI:57959"/>
        <dbReference type="ChEBI" id="CHEBI:58629"/>
        <dbReference type="EC" id="3.5.1.9"/>
    </reaction>
</comment>
<dbReference type="InterPro" id="IPR049492">
    <property type="entry name" value="BD-FAE-like_dom"/>
</dbReference>
<evidence type="ECO:0000313" key="7">
    <source>
        <dbReference type="Proteomes" id="UP001337655"/>
    </source>
</evidence>
<dbReference type="GO" id="GO:0004061">
    <property type="term" value="F:arylformamidase activity"/>
    <property type="evidence" value="ECO:0007669"/>
    <property type="project" value="UniProtKB-UniRule"/>
</dbReference>
<dbReference type="GO" id="GO:0034354">
    <property type="term" value="P:'de novo' NAD+ biosynthetic process from L-tryptophan"/>
    <property type="evidence" value="ECO:0007669"/>
    <property type="project" value="UniProtKB-UniRule"/>
</dbReference>
<evidence type="ECO:0000259" key="5">
    <source>
        <dbReference type="Pfam" id="PF20434"/>
    </source>
</evidence>
<feature type="region of interest" description="Disordered" evidence="4">
    <location>
        <begin position="88"/>
        <end position="108"/>
    </location>
</feature>
<protein>
    <recommendedName>
        <fullName evidence="3">Kynurenine formamidase</fullName>
        <shortName evidence="3">KFA</shortName>
        <shortName evidence="3">KFase</shortName>
        <ecNumber evidence="3">3.5.1.9</ecNumber>
    </recommendedName>
    <alternativeName>
        <fullName evidence="3">Arylformamidase</fullName>
    </alternativeName>
    <alternativeName>
        <fullName evidence="3">N-formylkynurenine formamidase</fullName>
        <shortName evidence="3">FKF</shortName>
    </alternativeName>
</protein>
<comment type="pathway">
    <text evidence="3">Amino-acid degradation; L-tryptophan degradation via kynurenine pathway; L-kynurenine from L-tryptophan: step 2/2.</text>
</comment>
<dbReference type="GeneID" id="89930979"/>
<dbReference type="InterPro" id="IPR029058">
    <property type="entry name" value="AB_hydrolase_fold"/>
</dbReference>
<dbReference type="GO" id="GO:0019441">
    <property type="term" value="P:L-tryptophan catabolic process to kynurenine"/>
    <property type="evidence" value="ECO:0007669"/>
    <property type="project" value="UniProtKB-UniRule"/>
</dbReference>
<sequence length="372" mass="41363">MAASDSWPKHSTEPYSDDSTLDTVDIWLPRASSSEDSNRLWVIYIHGGAWRDPAISATSFTPTLDKLSKSGVADQIAGYASINYRLSPYPSHPTDPSDPSDPARNATHPDHINDVLAAILSLQEKHHFEDRYVLVGHSCGATLAMQAAMKRYWGSQYESTFALELNVVPPKAILGVEGIYDMPAFVRNHEDQPIYKDFVHNAFGPSGWDAASPTNGDYEESWPDGELVVLAHSADDSLVEPEQASSMKDVLEAQDWNRSERRQVKTFEVHGEHDEVWQTEEVARAIDWTLQQLQPSTSIIQNVSLATTGEAELKVTSFGPEVESLAQSAVSSYLLRPHAVGRRLAGLSRVPDFWWTMGNAWGSQEREGNERE</sequence>
<dbReference type="PANTHER" id="PTHR48081:SF33">
    <property type="entry name" value="KYNURENINE FORMAMIDASE"/>
    <property type="match status" value="1"/>
</dbReference>
<keyword evidence="7" id="KW-1185">Reference proteome</keyword>
<keyword evidence="2 3" id="KW-0823">Tryptophan catabolism</keyword>
<comment type="domain">
    <text evidence="3">The main chain amide nitrogen atoms of the second glycine and its adjacent residue in the HGGXW motif define the oxyanion hole, and stabilize the oxyanion that forms during the nucleophilic attack by the catalytic serine during substrate cleavage.</text>
</comment>
<dbReference type="HAMAP" id="MF_03014">
    <property type="entry name" value="KFase"/>
    <property type="match status" value="1"/>
</dbReference>
<name>A0AAV9P1M8_9PEZI</name>
<dbReference type="EMBL" id="JAVRRT010000018">
    <property type="protein sequence ID" value="KAK5164984.1"/>
    <property type="molecule type" value="Genomic_DNA"/>
</dbReference>
<evidence type="ECO:0000256" key="1">
    <source>
        <dbReference type="ARBA" id="ARBA00022801"/>
    </source>
</evidence>
<evidence type="ECO:0000256" key="2">
    <source>
        <dbReference type="ARBA" id="ARBA00023079"/>
    </source>
</evidence>
<accession>A0AAV9P1M8</accession>
<dbReference type="EC" id="3.5.1.9" evidence="3"/>
<dbReference type="RefSeq" id="XP_064655180.1">
    <property type="nucleotide sequence ID" value="XM_064806875.1"/>
</dbReference>
<feature type="short sequence motif" description="HGGXW" evidence="3">
    <location>
        <begin position="46"/>
        <end position="50"/>
    </location>
</feature>
<comment type="similarity">
    <text evidence="3">Belongs to the kynurenine formamidase family.</text>
</comment>
<dbReference type="AlphaFoldDB" id="A0AAV9P1M8"/>
<feature type="active site" evidence="3">
    <location>
        <position position="236"/>
    </location>
</feature>
<dbReference type="InterPro" id="IPR027519">
    <property type="entry name" value="KFase_ver/fungi-typ"/>
</dbReference>
<dbReference type="Pfam" id="PF20434">
    <property type="entry name" value="BD-FAE"/>
    <property type="match status" value="1"/>
</dbReference>
<feature type="domain" description="BD-FAE-like" evidence="5">
    <location>
        <begin position="25"/>
        <end position="250"/>
    </location>
</feature>
<evidence type="ECO:0000256" key="3">
    <source>
        <dbReference type="HAMAP-Rule" id="MF_03014"/>
    </source>
</evidence>